<keyword evidence="5" id="KW-0862">Zinc</keyword>
<keyword evidence="13" id="KW-1185">Reference proteome</keyword>
<keyword evidence="6" id="KW-0482">Metalloprotease</keyword>
<dbReference type="GO" id="GO:0043171">
    <property type="term" value="P:peptide catabolic process"/>
    <property type="evidence" value="ECO:0007669"/>
    <property type="project" value="TreeGrafter"/>
</dbReference>
<dbReference type="PROSITE" id="PS00143">
    <property type="entry name" value="INSULINASE"/>
    <property type="match status" value="1"/>
</dbReference>
<evidence type="ECO:0000313" key="13">
    <source>
        <dbReference type="Proteomes" id="UP000053237"/>
    </source>
</evidence>
<dbReference type="Pfam" id="PF00675">
    <property type="entry name" value="Peptidase_M16"/>
    <property type="match status" value="1"/>
</dbReference>
<dbReference type="OrthoDB" id="952271at2759"/>
<comment type="caution">
    <text evidence="12">The sequence shown here is derived from an EMBL/GenBank/DDBJ whole genome shotgun (WGS) entry which is preliminary data.</text>
</comment>
<dbReference type="InParanoid" id="A0A024GF41"/>
<evidence type="ECO:0000259" key="8">
    <source>
        <dbReference type="Pfam" id="PF00675"/>
    </source>
</evidence>
<dbReference type="Pfam" id="PF22456">
    <property type="entry name" value="PqqF-like_C_4"/>
    <property type="match status" value="1"/>
</dbReference>
<dbReference type="InterPro" id="IPR011765">
    <property type="entry name" value="Pept_M16_N"/>
</dbReference>
<evidence type="ECO:0000256" key="4">
    <source>
        <dbReference type="ARBA" id="ARBA00022801"/>
    </source>
</evidence>
<protein>
    <recommendedName>
        <fullName evidence="14">Peptidase M16 N-terminal domain-containing protein</fullName>
    </recommendedName>
</protein>
<keyword evidence="4" id="KW-0378">Hydrolase</keyword>
<dbReference type="PANTHER" id="PTHR43690">
    <property type="entry name" value="NARDILYSIN"/>
    <property type="match status" value="1"/>
</dbReference>
<keyword evidence="2" id="KW-0645">Protease</keyword>
<dbReference type="Proteomes" id="UP000053237">
    <property type="component" value="Unassembled WGS sequence"/>
</dbReference>
<dbReference type="InterPro" id="IPR001431">
    <property type="entry name" value="Pept_M16_Zn_BS"/>
</dbReference>
<dbReference type="GO" id="GO:0046872">
    <property type="term" value="F:metal ion binding"/>
    <property type="evidence" value="ECO:0007669"/>
    <property type="project" value="UniProtKB-KW"/>
</dbReference>
<feature type="domain" description="Peptidase M16 middle/third" evidence="10">
    <location>
        <begin position="412"/>
        <end position="720"/>
    </location>
</feature>
<feature type="domain" description="Peptidase M16 N-terminal" evidence="8">
    <location>
        <begin position="51"/>
        <end position="187"/>
    </location>
</feature>
<dbReference type="InterPro" id="IPR032632">
    <property type="entry name" value="Peptidase_M16_M"/>
</dbReference>
<evidence type="ECO:0008006" key="14">
    <source>
        <dbReference type="Google" id="ProtNLM"/>
    </source>
</evidence>
<evidence type="ECO:0000259" key="10">
    <source>
        <dbReference type="Pfam" id="PF16187"/>
    </source>
</evidence>
<evidence type="ECO:0000256" key="3">
    <source>
        <dbReference type="ARBA" id="ARBA00022723"/>
    </source>
</evidence>
<dbReference type="FunFam" id="3.30.830.10:FF:000004">
    <property type="entry name" value="Putative insulin-degrading enzyme"/>
    <property type="match status" value="1"/>
</dbReference>
<dbReference type="GO" id="GO:0051603">
    <property type="term" value="P:proteolysis involved in protein catabolic process"/>
    <property type="evidence" value="ECO:0007669"/>
    <property type="project" value="TreeGrafter"/>
</dbReference>
<evidence type="ECO:0000256" key="2">
    <source>
        <dbReference type="ARBA" id="ARBA00022670"/>
    </source>
</evidence>
<dbReference type="EMBL" id="CAIX01000082">
    <property type="protein sequence ID" value="CCI44932.1"/>
    <property type="molecule type" value="Genomic_DNA"/>
</dbReference>
<dbReference type="SUPFAM" id="SSF63411">
    <property type="entry name" value="LuxS/MPP-like metallohydrolase"/>
    <property type="match status" value="4"/>
</dbReference>
<organism evidence="12 13">
    <name type="scientific">Albugo candida</name>
    <dbReference type="NCBI Taxonomy" id="65357"/>
    <lineage>
        <taxon>Eukaryota</taxon>
        <taxon>Sar</taxon>
        <taxon>Stramenopiles</taxon>
        <taxon>Oomycota</taxon>
        <taxon>Peronosporomycetes</taxon>
        <taxon>Albuginales</taxon>
        <taxon>Albuginaceae</taxon>
        <taxon>Albugo</taxon>
    </lineage>
</organism>
<evidence type="ECO:0000256" key="6">
    <source>
        <dbReference type="ARBA" id="ARBA00023049"/>
    </source>
</evidence>
<evidence type="ECO:0000259" key="11">
    <source>
        <dbReference type="Pfam" id="PF22456"/>
    </source>
</evidence>
<dbReference type="AlphaFoldDB" id="A0A024GF41"/>
<dbReference type="InterPro" id="IPR050626">
    <property type="entry name" value="Peptidase_M16"/>
</dbReference>
<feature type="domain" description="Peptidase M16 C-terminal" evidence="9">
    <location>
        <begin position="217"/>
        <end position="406"/>
    </location>
</feature>
<evidence type="ECO:0000259" key="9">
    <source>
        <dbReference type="Pfam" id="PF05193"/>
    </source>
</evidence>
<dbReference type="InterPro" id="IPR007863">
    <property type="entry name" value="Peptidase_M16_C"/>
</dbReference>
<dbReference type="InterPro" id="IPR054734">
    <property type="entry name" value="PqqF-like_C_4"/>
</dbReference>
<reference evidence="12 13" key="1">
    <citation type="submission" date="2012-05" db="EMBL/GenBank/DDBJ databases">
        <title>Recombination and specialization in a pathogen metapopulation.</title>
        <authorList>
            <person name="Gardiner A."/>
            <person name="Kemen E."/>
            <person name="Schultz-Larsen T."/>
            <person name="MacLean D."/>
            <person name="Van Oosterhout C."/>
            <person name="Jones J.D.G."/>
        </authorList>
    </citation>
    <scope>NUCLEOTIDE SEQUENCE [LARGE SCALE GENOMIC DNA]</scope>
    <source>
        <strain evidence="12 13">Ac Nc2</strain>
    </source>
</reference>
<dbReference type="GO" id="GO:0004222">
    <property type="term" value="F:metalloendopeptidase activity"/>
    <property type="evidence" value="ECO:0007669"/>
    <property type="project" value="InterPro"/>
</dbReference>
<dbReference type="Pfam" id="PF16187">
    <property type="entry name" value="Peptidase_M16_M"/>
    <property type="match status" value="1"/>
</dbReference>
<comment type="similarity">
    <text evidence="1 7">Belongs to the peptidase M16 family.</text>
</comment>
<evidence type="ECO:0000256" key="1">
    <source>
        <dbReference type="ARBA" id="ARBA00007261"/>
    </source>
</evidence>
<dbReference type="Pfam" id="PF05193">
    <property type="entry name" value="Peptidase_M16_C"/>
    <property type="match status" value="1"/>
</dbReference>
<keyword evidence="3" id="KW-0479">Metal-binding</keyword>
<dbReference type="PANTHER" id="PTHR43690:SF18">
    <property type="entry name" value="INSULIN-DEGRADING ENZYME-RELATED"/>
    <property type="match status" value="1"/>
</dbReference>
<gene>
    <name evidence="12" type="ORF">BN9_057560</name>
</gene>
<dbReference type="InterPro" id="IPR011249">
    <property type="entry name" value="Metalloenz_LuxS/M16"/>
</dbReference>
<evidence type="ECO:0000313" key="12">
    <source>
        <dbReference type="EMBL" id="CCI44932.1"/>
    </source>
</evidence>
<sequence>MKGDQLPIKAHSSVASFCSLTTSIKQCNGIETSVLDDRQYKLLVLSNDLHVLLISDPKTEKASAAMDVHVGHQSDPEDIPGLAHFCEHMLFLGTTKYPDENSYKEFLSAHNGRSNASTSQTHTNFYFDVASDFFYQALDRFASFFMSPLFTASAVMREMKAVHSEHCKNLQNDHRRLYQLQKHLAHPQHAFHKFGSGNLQTLLDNPKRKYGSEFDIREPLIDFYRKYYSASMMKLVLYSHHNLLQLQTWAEMFSGITNTGQKPSMSFSLASNGSENSDVVPFDATRYPREILVEPVREIRVLDISWPLPSLYHEIRTRPSSILSHLLGHEGLDSVLSLLKAKQWANGLSAGLSRDEEDWALFTVKVDATELGLQFYGQIVSLIYEYLAIVRANAPLPQWIFQEAQDLAVQHFRFKPKESPISYTGFLSNTMQRFPKKLIVSGCYFAQEFDKKQEEAILAQLVPRRMRLTIVSKEFFAKHGRNEKVEQEPWYQTSYIERLPDSEQLAEWDRIYWKKVPFHETLQAGVRLSLPRQNVFICSEFDVKIPSVAPEHAFSMSPTLLCHSEAYRLWYKPDQVFQKPNVQLFFQLYLPTMSLTPRHAALSNLLTRYVKESLNEYAYDAELAGMHYSISSSSQAIEVHVTGFSQKANLLLDKIMGQLAAMAQPASTLAYDIAVFDRVKDCCSRSFRNFWLEEPYQHAVYAAHLLTEPTRWSLESKLEALQNITMNDLGEHARSLLYQAPIFVEGYVFGNIKPAEALDLLHNLVIGKLKEGNDVKSRLLPYPKASRPRMSAPPVIHFRPKDEFVWQQKDWNAENINSALCNLYQFPVIHDIKLALWQSAKIQVLAHLLHEPCFNQLRTREQLGYLVFSGRMRNENVEYLRVLIQSDKASPDYLDQRCEIFLLQFRETVLEQQLTQPEVWEKHIAAVIHSLLERPKQEKEQAERDWREISAQFYTFDRRQQLAQIVQILHRQDLVHFFDKYINPSGPERQKLSVRIYGKTHTLTEWSNNLQSTIRGTQVSAATAICNAFCPRNINNMQRIDDYMKFRETMPLSREGLRIDIIQLHTQATTM</sequence>
<evidence type="ECO:0000256" key="5">
    <source>
        <dbReference type="ARBA" id="ARBA00022833"/>
    </source>
</evidence>
<dbReference type="GO" id="GO:0005829">
    <property type="term" value="C:cytosol"/>
    <property type="evidence" value="ECO:0007669"/>
    <property type="project" value="TreeGrafter"/>
</dbReference>
<dbReference type="Gene3D" id="3.30.830.10">
    <property type="entry name" value="Metalloenzyme, LuxS/M16 peptidase-like"/>
    <property type="match status" value="4"/>
</dbReference>
<dbReference type="STRING" id="65357.A0A024GF41"/>
<dbReference type="FunFam" id="3.30.830.10:FF:000005">
    <property type="entry name" value="nardilysin isoform X1"/>
    <property type="match status" value="1"/>
</dbReference>
<feature type="domain" description="Coenzyme PQQ synthesis protein F-like C-terminal lobe" evidence="11">
    <location>
        <begin position="844"/>
        <end position="946"/>
    </location>
</feature>
<dbReference type="MEROPS" id="M16.020"/>
<evidence type="ECO:0000256" key="7">
    <source>
        <dbReference type="RuleBase" id="RU004447"/>
    </source>
</evidence>
<name>A0A024GF41_9STRA</name>
<dbReference type="GO" id="GO:0005739">
    <property type="term" value="C:mitochondrion"/>
    <property type="evidence" value="ECO:0007669"/>
    <property type="project" value="TreeGrafter"/>
</dbReference>
<accession>A0A024GF41</accession>
<proteinExistence type="inferred from homology"/>